<protein>
    <submittedName>
        <fullName evidence="2">Uncharacterized protein</fullName>
    </submittedName>
</protein>
<dbReference type="KEGG" id="glz:GLAREA_03280"/>
<sequence length="130" mass="14117">MASCALPTDEEISGTFSARPSGDHTGGHWTMEFTAWKPSKLAEEDTFDSSEHVAVYRLGNGVSFLSQAAARKNAEEKRMDQSTLMDGAEQNSCSGSEFRTNDAVRPAFAASPTDSSSLHTVEVIFFGVYR</sequence>
<gene>
    <name evidence="2" type="ORF">GLAREA_03280</name>
</gene>
<dbReference type="AlphaFoldDB" id="S3CNR9"/>
<evidence type="ECO:0000256" key="1">
    <source>
        <dbReference type="SAM" id="MobiDB-lite"/>
    </source>
</evidence>
<keyword evidence="3" id="KW-1185">Reference proteome</keyword>
<feature type="compositionally biased region" description="Polar residues" evidence="1">
    <location>
        <begin position="81"/>
        <end position="97"/>
    </location>
</feature>
<dbReference type="EMBL" id="KE145370">
    <property type="protein sequence ID" value="EPE27365.1"/>
    <property type="molecule type" value="Genomic_DNA"/>
</dbReference>
<dbReference type="Proteomes" id="UP000016922">
    <property type="component" value="Unassembled WGS sequence"/>
</dbReference>
<dbReference type="RefSeq" id="XP_008086555.1">
    <property type="nucleotide sequence ID" value="XM_008088364.1"/>
</dbReference>
<dbReference type="HOGENOM" id="CLU_1938375_0_0_1"/>
<feature type="region of interest" description="Disordered" evidence="1">
    <location>
        <begin position="75"/>
        <end position="97"/>
    </location>
</feature>
<proteinExistence type="predicted"/>
<accession>S3CNR9</accession>
<evidence type="ECO:0000313" key="3">
    <source>
        <dbReference type="Proteomes" id="UP000016922"/>
    </source>
</evidence>
<reference evidence="2 3" key="1">
    <citation type="journal article" date="2013" name="BMC Genomics">
        <title>Genomics-driven discovery of the pneumocandin biosynthetic gene cluster in the fungus Glarea lozoyensis.</title>
        <authorList>
            <person name="Chen L."/>
            <person name="Yue Q."/>
            <person name="Zhang X."/>
            <person name="Xiang M."/>
            <person name="Wang C."/>
            <person name="Li S."/>
            <person name="Che Y."/>
            <person name="Ortiz-Lopez F.J."/>
            <person name="Bills G.F."/>
            <person name="Liu X."/>
            <person name="An Z."/>
        </authorList>
    </citation>
    <scope>NUCLEOTIDE SEQUENCE [LARGE SCALE GENOMIC DNA]</scope>
    <source>
        <strain evidence="3">ATCC 20868 / MF5171</strain>
    </source>
</reference>
<name>S3CNR9_GLAL2</name>
<organism evidence="2 3">
    <name type="scientific">Glarea lozoyensis (strain ATCC 20868 / MF5171)</name>
    <dbReference type="NCBI Taxonomy" id="1116229"/>
    <lineage>
        <taxon>Eukaryota</taxon>
        <taxon>Fungi</taxon>
        <taxon>Dikarya</taxon>
        <taxon>Ascomycota</taxon>
        <taxon>Pezizomycotina</taxon>
        <taxon>Leotiomycetes</taxon>
        <taxon>Helotiales</taxon>
        <taxon>Helotiaceae</taxon>
        <taxon>Glarea</taxon>
    </lineage>
</organism>
<dbReference type="GeneID" id="19462335"/>
<evidence type="ECO:0000313" key="2">
    <source>
        <dbReference type="EMBL" id="EPE27365.1"/>
    </source>
</evidence>
<feature type="region of interest" description="Disordered" evidence="1">
    <location>
        <begin position="1"/>
        <end position="25"/>
    </location>
</feature>